<dbReference type="Pfam" id="PF00535">
    <property type="entry name" value="Glycos_transf_2"/>
    <property type="match status" value="1"/>
</dbReference>
<feature type="domain" description="Glycosyltransferase 2-like" evidence="2">
    <location>
        <begin position="6"/>
        <end position="129"/>
    </location>
</feature>
<protein>
    <submittedName>
        <fullName evidence="3">Glycosyltransferase family 2 protein</fullName>
    </submittedName>
</protein>
<name>A0ABW2FCE4_9BACL</name>
<dbReference type="EMBL" id="JBHTAI010000007">
    <property type="protein sequence ID" value="MFC7149584.1"/>
    <property type="molecule type" value="Genomic_DNA"/>
</dbReference>
<sequence>MNPLVTIVIPFYNDPYLQEAIESALSQTYRPLEVIVVNDGSKRETEELYRLERTGRARVVHQPNRGTAGALNAGFRLAAGQYAAWLSSDDRFHPEKVEKQVRFMLQSGCSISHTAFRRMNGEGIAEKNPVVLPAGSMLQFYRSLLLSNTVNGCTVMMTRTLFDRMGGFNERLPYTHDYELWFRIVLSGYPIGYLPEPLTDYRVHAAMGTVKHGPAIERELESLRRLYVPRLQSMLATLERGT</sequence>
<dbReference type="Proteomes" id="UP001596378">
    <property type="component" value="Unassembled WGS sequence"/>
</dbReference>
<evidence type="ECO:0000313" key="4">
    <source>
        <dbReference type="Proteomes" id="UP001596378"/>
    </source>
</evidence>
<comment type="caution">
    <text evidence="3">The sequence shown here is derived from an EMBL/GenBank/DDBJ whole genome shotgun (WGS) entry which is preliminary data.</text>
</comment>
<reference evidence="4" key="1">
    <citation type="journal article" date="2019" name="Int. J. Syst. Evol. Microbiol.">
        <title>The Global Catalogue of Microorganisms (GCM) 10K type strain sequencing project: providing services to taxonomists for standard genome sequencing and annotation.</title>
        <authorList>
            <consortium name="The Broad Institute Genomics Platform"/>
            <consortium name="The Broad Institute Genome Sequencing Center for Infectious Disease"/>
            <person name="Wu L."/>
            <person name="Ma J."/>
        </authorList>
    </citation>
    <scope>NUCLEOTIDE SEQUENCE [LARGE SCALE GENOMIC DNA]</scope>
    <source>
        <strain evidence="4">KCTC 12907</strain>
    </source>
</reference>
<proteinExistence type="inferred from homology"/>
<dbReference type="PANTHER" id="PTHR43685:SF11">
    <property type="entry name" value="GLYCOSYLTRANSFERASE TAGX-RELATED"/>
    <property type="match status" value="1"/>
</dbReference>
<dbReference type="InterPro" id="IPR029044">
    <property type="entry name" value="Nucleotide-diphossugar_trans"/>
</dbReference>
<dbReference type="RefSeq" id="WP_378051358.1">
    <property type="nucleotide sequence ID" value="NZ_JBHMDN010000034.1"/>
</dbReference>
<dbReference type="InterPro" id="IPR001173">
    <property type="entry name" value="Glyco_trans_2-like"/>
</dbReference>
<organism evidence="3 4">
    <name type="scientific">Cohnella cellulosilytica</name>
    <dbReference type="NCBI Taxonomy" id="986710"/>
    <lineage>
        <taxon>Bacteria</taxon>
        <taxon>Bacillati</taxon>
        <taxon>Bacillota</taxon>
        <taxon>Bacilli</taxon>
        <taxon>Bacillales</taxon>
        <taxon>Paenibacillaceae</taxon>
        <taxon>Cohnella</taxon>
    </lineage>
</organism>
<evidence type="ECO:0000313" key="3">
    <source>
        <dbReference type="EMBL" id="MFC7149584.1"/>
    </source>
</evidence>
<accession>A0ABW2FCE4</accession>
<evidence type="ECO:0000259" key="2">
    <source>
        <dbReference type="Pfam" id="PF00535"/>
    </source>
</evidence>
<dbReference type="PANTHER" id="PTHR43685">
    <property type="entry name" value="GLYCOSYLTRANSFERASE"/>
    <property type="match status" value="1"/>
</dbReference>
<evidence type="ECO:0000256" key="1">
    <source>
        <dbReference type="ARBA" id="ARBA00006739"/>
    </source>
</evidence>
<dbReference type="Gene3D" id="3.90.550.10">
    <property type="entry name" value="Spore Coat Polysaccharide Biosynthesis Protein SpsA, Chain A"/>
    <property type="match status" value="1"/>
</dbReference>
<dbReference type="SUPFAM" id="SSF53448">
    <property type="entry name" value="Nucleotide-diphospho-sugar transferases"/>
    <property type="match status" value="1"/>
</dbReference>
<comment type="similarity">
    <text evidence="1">Belongs to the glycosyltransferase 2 family.</text>
</comment>
<keyword evidence="4" id="KW-1185">Reference proteome</keyword>
<dbReference type="InterPro" id="IPR050834">
    <property type="entry name" value="Glycosyltransf_2"/>
</dbReference>
<gene>
    <name evidence="3" type="ORF">ACFQMJ_13690</name>
</gene>